<evidence type="ECO:0000313" key="1">
    <source>
        <dbReference type="EMBL" id="RKQ61781.1"/>
    </source>
</evidence>
<name>A0A420W6Q3_9BACT</name>
<dbReference type="AlphaFoldDB" id="A0A420W6Q3"/>
<dbReference type="GO" id="GO:0016628">
    <property type="term" value="F:oxidoreductase activity, acting on the CH-CH group of donors, NAD or NADP as acceptor"/>
    <property type="evidence" value="ECO:0007669"/>
    <property type="project" value="InterPro"/>
</dbReference>
<accession>A0A420W6Q3</accession>
<dbReference type="NCBIfam" id="TIGR02032">
    <property type="entry name" value="GG-red-SF"/>
    <property type="match status" value="1"/>
</dbReference>
<dbReference type="SUPFAM" id="SSF51905">
    <property type="entry name" value="FAD/NAD(P)-binding domain"/>
    <property type="match status" value="1"/>
</dbReference>
<dbReference type="PANTHER" id="PTHR42685:SF22">
    <property type="entry name" value="CONDITIONED MEDIUM FACTOR RECEPTOR 1"/>
    <property type="match status" value="1"/>
</dbReference>
<organism evidence="1 2">
    <name type="scientific">Thermovibrio guaymasensis</name>
    <dbReference type="NCBI Taxonomy" id="240167"/>
    <lineage>
        <taxon>Bacteria</taxon>
        <taxon>Pseudomonadati</taxon>
        <taxon>Aquificota</taxon>
        <taxon>Aquificia</taxon>
        <taxon>Desulfurobacteriales</taxon>
        <taxon>Desulfurobacteriaceae</taxon>
        <taxon>Thermovibrio</taxon>
    </lineage>
</organism>
<dbReference type="Proteomes" id="UP000280881">
    <property type="component" value="Unassembled WGS sequence"/>
</dbReference>
<dbReference type="RefSeq" id="WP_121171121.1">
    <property type="nucleotide sequence ID" value="NZ_RBIE01000002.1"/>
</dbReference>
<dbReference type="Gene3D" id="3.50.50.60">
    <property type="entry name" value="FAD/NAD(P)-binding domain"/>
    <property type="match status" value="1"/>
</dbReference>
<sequence>MVYDIIVSGLGPAGCSFLKELSGSGLKVLAIEKEKFPRKKPCAGGLTPKAYKLLSSLFPKLEKVVRARSKEIELHYKSRTSLIKSREPLTFLTDRSELDNFLFEELPSEELKIHTGERCISVERLEDGKISVKTDKDSYTCRVLIVSDGANSRVANQLKVERDLGFTYEIDVEGKGEDRIVIDFTHFSWGYYWAFPKGNFITTGVGEFKSKENFKRLYQLLKEFNEKHGFKGKEIWKGGFPIPAGKGKNDVYRDRVLFLGDAGGLVDPLTGEGIYYAARSGVLAAKVIKSSFEKGNFKVLRTYKELVDSEMGEEFKWARITGRLFFPLRNLNFFLIERSEKVSAIAAKLMSGDISYRESFFSFFKAVPGALLKI</sequence>
<dbReference type="EMBL" id="RBIE01000002">
    <property type="protein sequence ID" value="RKQ61781.1"/>
    <property type="molecule type" value="Genomic_DNA"/>
</dbReference>
<dbReference type="PRINTS" id="PR00420">
    <property type="entry name" value="RNGMNOXGNASE"/>
</dbReference>
<dbReference type="OrthoDB" id="9806565at2"/>
<dbReference type="PANTHER" id="PTHR42685">
    <property type="entry name" value="GERANYLGERANYL DIPHOSPHATE REDUCTASE"/>
    <property type="match status" value="1"/>
</dbReference>
<evidence type="ECO:0000313" key="2">
    <source>
        <dbReference type="Proteomes" id="UP000280881"/>
    </source>
</evidence>
<keyword evidence="2" id="KW-1185">Reference proteome</keyword>
<gene>
    <name evidence="1" type="ORF">C7457_1228</name>
</gene>
<proteinExistence type="predicted"/>
<reference evidence="1 2" key="1">
    <citation type="submission" date="2018-10" db="EMBL/GenBank/DDBJ databases">
        <title>Genomic Encyclopedia of Type Strains, Phase IV (KMG-IV): sequencing the most valuable type-strain genomes for metagenomic binning, comparative biology and taxonomic classification.</title>
        <authorList>
            <person name="Goeker M."/>
        </authorList>
    </citation>
    <scope>NUCLEOTIDE SEQUENCE [LARGE SCALE GENOMIC DNA]</scope>
    <source>
        <strain evidence="1 2">DSM 15521</strain>
    </source>
</reference>
<comment type="caution">
    <text evidence="1">The sequence shown here is derived from an EMBL/GenBank/DDBJ whole genome shotgun (WGS) entry which is preliminary data.</text>
</comment>
<dbReference type="Pfam" id="PF05834">
    <property type="entry name" value="Lycopene_cycl"/>
    <property type="match status" value="1"/>
</dbReference>
<dbReference type="InterPro" id="IPR011777">
    <property type="entry name" value="Geranylgeranyl_Rdtase_fam"/>
</dbReference>
<dbReference type="InterPro" id="IPR036188">
    <property type="entry name" value="FAD/NAD-bd_sf"/>
</dbReference>
<protein>
    <submittedName>
        <fullName evidence="1">Geranylgeranyl reductase family protein</fullName>
    </submittedName>
</protein>
<dbReference type="InterPro" id="IPR050407">
    <property type="entry name" value="Geranylgeranyl_reductase"/>
</dbReference>